<dbReference type="OrthoDB" id="1161330at2"/>
<dbReference type="STRING" id="192904.SAMN04488514_101499"/>
<dbReference type="RefSeq" id="WP_089884904.1">
    <property type="nucleotide sequence ID" value="NZ_FNGV01000001.1"/>
</dbReference>
<evidence type="ECO:0008006" key="3">
    <source>
        <dbReference type="Google" id="ProtNLM"/>
    </source>
</evidence>
<sequence>MDITADWYKIREHFNKSFSSNFHISIASVDSENNPTVTPIGSLFLNDDQTGFYFEKFPSKLPKHAKTNPNICLLGVNSRRLFWIKALFREKFSDYPAIKIYGKLGERRKATEKEISRLNRRMKITNGLKGNTYLWKKMEFVREIEFSKAEKINLGKMTNDLK</sequence>
<dbReference type="SUPFAM" id="SSF50475">
    <property type="entry name" value="FMN-binding split barrel"/>
    <property type="match status" value="1"/>
</dbReference>
<keyword evidence="2" id="KW-1185">Reference proteome</keyword>
<accession>A0A1G9JCM4</accession>
<reference evidence="1 2" key="1">
    <citation type="submission" date="2016-10" db="EMBL/GenBank/DDBJ databases">
        <authorList>
            <person name="de Groot N.N."/>
        </authorList>
    </citation>
    <scope>NUCLEOTIDE SEQUENCE [LARGE SCALE GENOMIC DNA]</scope>
    <source>
        <strain evidence="1 2">DSM 19886</strain>
    </source>
</reference>
<organism evidence="1 2">
    <name type="scientific">Kriegella aquimaris</name>
    <dbReference type="NCBI Taxonomy" id="192904"/>
    <lineage>
        <taxon>Bacteria</taxon>
        <taxon>Pseudomonadati</taxon>
        <taxon>Bacteroidota</taxon>
        <taxon>Flavobacteriia</taxon>
        <taxon>Flavobacteriales</taxon>
        <taxon>Flavobacteriaceae</taxon>
        <taxon>Kriegella</taxon>
    </lineage>
</organism>
<evidence type="ECO:0000313" key="2">
    <source>
        <dbReference type="Proteomes" id="UP000199440"/>
    </source>
</evidence>
<name>A0A1G9JCM4_9FLAO</name>
<dbReference type="Proteomes" id="UP000199440">
    <property type="component" value="Unassembled WGS sequence"/>
</dbReference>
<proteinExistence type="predicted"/>
<dbReference type="Gene3D" id="2.30.110.10">
    <property type="entry name" value="Electron Transport, Fmn-binding Protein, Chain A"/>
    <property type="match status" value="1"/>
</dbReference>
<dbReference type="EMBL" id="FNGV01000001">
    <property type="protein sequence ID" value="SDL35178.1"/>
    <property type="molecule type" value="Genomic_DNA"/>
</dbReference>
<protein>
    <recommendedName>
        <fullName evidence="3">Pyridoxamine 5'-phosphate oxidase</fullName>
    </recommendedName>
</protein>
<dbReference type="AlphaFoldDB" id="A0A1G9JCM4"/>
<evidence type="ECO:0000313" key="1">
    <source>
        <dbReference type="EMBL" id="SDL35178.1"/>
    </source>
</evidence>
<dbReference type="InterPro" id="IPR012349">
    <property type="entry name" value="Split_barrel_FMN-bd"/>
</dbReference>
<gene>
    <name evidence="1" type="ORF">SAMN04488514_101499</name>
</gene>